<dbReference type="AlphaFoldDB" id="A0AAN8PVC2"/>
<sequence length="106" mass="11971">MCTCLYTRDRNTDEELLVGFTSSRQLPETASEYFEPFFLSFLFLVHNSKKSILREMLARLKEKASDVDDVDDDDDDDASSSAAVAVAAADADVDDNNKRNVRRVKE</sequence>
<name>A0AAN8PVC2_POLSC</name>
<evidence type="ECO:0000313" key="2">
    <source>
        <dbReference type="EMBL" id="KAK6636391.1"/>
    </source>
</evidence>
<proteinExistence type="predicted"/>
<evidence type="ECO:0000313" key="3">
    <source>
        <dbReference type="Proteomes" id="UP001372834"/>
    </source>
</evidence>
<feature type="region of interest" description="Disordered" evidence="1">
    <location>
        <begin position="63"/>
        <end position="106"/>
    </location>
</feature>
<feature type="compositionally biased region" description="Low complexity" evidence="1">
    <location>
        <begin position="79"/>
        <end position="90"/>
    </location>
</feature>
<gene>
    <name evidence="2" type="ORF">RUM43_010051</name>
</gene>
<protein>
    <submittedName>
        <fullName evidence="2">Uncharacterized protein</fullName>
    </submittedName>
</protein>
<evidence type="ECO:0000256" key="1">
    <source>
        <dbReference type="SAM" id="MobiDB-lite"/>
    </source>
</evidence>
<comment type="caution">
    <text evidence="2">The sequence shown here is derived from an EMBL/GenBank/DDBJ whole genome shotgun (WGS) entry which is preliminary data.</text>
</comment>
<reference evidence="2 3" key="1">
    <citation type="submission" date="2023-10" db="EMBL/GenBank/DDBJ databases">
        <title>Genomes of two closely related lineages of the louse Polyplax serrata with different host specificities.</title>
        <authorList>
            <person name="Martinu J."/>
            <person name="Tarabai H."/>
            <person name="Stefka J."/>
            <person name="Hypsa V."/>
        </authorList>
    </citation>
    <scope>NUCLEOTIDE SEQUENCE [LARGE SCALE GENOMIC DNA]</scope>
    <source>
        <strain evidence="2">HR10_N</strain>
    </source>
</reference>
<dbReference type="EMBL" id="JAWJWE010000004">
    <property type="protein sequence ID" value="KAK6636391.1"/>
    <property type="molecule type" value="Genomic_DNA"/>
</dbReference>
<dbReference type="Proteomes" id="UP001372834">
    <property type="component" value="Unassembled WGS sequence"/>
</dbReference>
<organism evidence="2 3">
    <name type="scientific">Polyplax serrata</name>
    <name type="common">Common mouse louse</name>
    <dbReference type="NCBI Taxonomy" id="468196"/>
    <lineage>
        <taxon>Eukaryota</taxon>
        <taxon>Metazoa</taxon>
        <taxon>Ecdysozoa</taxon>
        <taxon>Arthropoda</taxon>
        <taxon>Hexapoda</taxon>
        <taxon>Insecta</taxon>
        <taxon>Pterygota</taxon>
        <taxon>Neoptera</taxon>
        <taxon>Paraneoptera</taxon>
        <taxon>Psocodea</taxon>
        <taxon>Troctomorpha</taxon>
        <taxon>Phthiraptera</taxon>
        <taxon>Anoplura</taxon>
        <taxon>Polyplacidae</taxon>
        <taxon>Polyplax</taxon>
    </lineage>
</organism>
<accession>A0AAN8PVC2</accession>
<feature type="compositionally biased region" description="Acidic residues" evidence="1">
    <location>
        <begin position="67"/>
        <end position="78"/>
    </location>
</feature>